<dbReference type="GO" id="GO:0005634">
    <property type="term" value="C:nucleus"/>
    <property type="evidence" value="ECO:0007669"/>
    <property type="project" value="UniProtKB-SubCell"/>
</dbReference>
<evidence type="ECO:0000256" key="5">
    <source>
        <dbReference type="ARBA" id="ARBA00022490"/>
    </source>
</evidence>
<evidence type="ECO:0000256" key="4">
    <source>
        <dbReference type="ARBA" id="ARBA00021436"/>
    </source>
</evidence>
<dbReference type="GO" id="GO:0005737">
    <property type="term" value="C:cytoplasm"/>
    <property type="evidence" value="ECO:0007669"/>
    <property type="project" value="UniProtKB-SubCell"/>
</dbReference>
<comment type="subcellular location">
    <subcellularLocation>
        <location evidence="3">Cytoplasm</location>
    </subcellularLocation>
    <subcellularLocation>
        <location evidence="2">Nucleus</location>
    </subcellularLocation>
</comment>
<evidence type="ECO:0000313" key="7">
    <source>
        <dbReference type="EMBL" id="CAD8451980.1"/>
    </source>
</evidence>
<dbReference type="Pfam" id="PF14713">
    <property type="entry name" value="DUF4464"/>
    <property type="match status" value="1"/>
</dbReference>
<dbReference type="InterPro" id="IPR027887">
    <property type="entry name" value="DUF4464"/>
</dbReference>
<evidence type="ECO:0000256" key="6">
    <source>
        <dbReference type="ARBA" id="ARBA00023242"/>
    </source>
</evidence>
<dbReference type="PANTHER" id="PTHR33588">
    <property type="entry name" value="CILIA- AND FLAGELLA-ASSOCIATED PROTEIN 299"/>
    <property type="match status" value="1"/>
</dbReference>
<evidence type="ECO:0000256" key="3">
    <source>
        <dbReference type="ARBA" id="ARBA00004496"/>
    </source>
</evidence>
<reference evidence="7" key="1">
    <citation type="submission" date="2021-01" db="EMBL/GenBank/DDBJ databases">
        <authorList>
            <person name="Corre E."/>
            <person name="Pelletier E."/>
            <person name="Niang G."/>
            <person name="Scheremetjew M."/>
            <person name="Finn R."/>
            <person name="Kale V."/>
            <person name="Holt S."/>
            <person name="Cochrane G."/>
            <person name="Meng A."/>
            <person name="Brown T."/>
            <person name="Cohen L."/>
        </authorList>
    </citation>
    <scope>NUCLEOTIDE SEQUENCE</scope>
    <source>
        <strain evidence="7">CCAC1681</strain>
    </source>
</reference>
<dbReference type="PANTHER" id="PTHR33588:SF1">
    <property type="entry name" value="CILIA- AND FLAGELLA-ASSOCIATED PROTEIN 299"/>
    <property type="match status" value="1"/>
</dbReference>
<evidence type="ECO:0000256" key="2">
    <source>
        <dbReference type="ARBA" id="ARBA00004123"/>
    </source>
</evidence>
<keyword evidence="6" id="KW-0539">Nucleus</keyword>
<keyword evidence="5" id="KW-0963">Cytoplasm</keyword>
<proteinExistence type="predicted"/>
<organism evidence="7">
    <name type="scientific">Micromonas pusilla</name>
    <name type="common">Picoplanktonic green alga</name>
    <name type="synonym">Chromulina pusilla</name>
    <dbReference type="NCBI Taxonomy" id="38833"/>
    <lineage>
        <taxon>Eukaryota</taxon>
        <taxon>Viridiplantae</taxon>
        <taxon>Chlorophyta</taxon>
        <taxon>Mamiellophyceae</taxon>
        <taxon>Mamiellales</taxon>
        <taxon>Mamiellaceae</taxon>
        <taxon>Micromonas</taxon>
    </lineage>
</organism>
<name>A0A7S0DFZ0_MICPS</name>
<protein>
    <recommendedName>
        <fullName evidence="4">Cilia- and flagella-associated protein 299</fullName>
    </recommendedName>
</protein>
<accession>A0A7S0DFZ0</accession>
<evidence type="ECO:0000256" key="1">
    <source>
        <dbReference type="ARBA" id="ARBA00003056"/>
    </source>
</evidence>
<sequence>MEDVSDDKPPVLTGLDAIVNSFATYEDYLDNQVTPVDMYYLENEQMARQLVELGYRGEGEILRREEFDARKEAMYVVSRSRANKKPKKLASAGKDLSKTPLLKALAQREEAVRTGKLATIIYVRDFNKKGHEISGYVDYAQRLRRTDFEAVFDGKKNIMPTVNDLSYFNWETMNSKVTSSENWIVLTDDERGVLFKHARDGKIVDVDPEAKPGDNTARFDIKTDEYHHVVLYDHITRRRK</sequence>
<gene>
    <name evidence="7" type="ORF">MSP1401_LOCUS12504</name>
</gene>
<dbReference type="EMBL" id="HBEN01014943">
    <property type="protein sequence ID" value="CAD8451980.1"/>
    <property type="molecule type" value="Transcribed_RNA"/>
</dbReference>
<comment type="function">
    <text evidence="1">May be involved in spermatogenesis.</text>
</comment>
<dbReference type="AlphaFoldDB" id="A0A7S0DFZ0"/>